<dbReference type="AlphaFoldDB" id="A0A9P3FWN4"/>
<dbReference type="RefSeq" id="WP_041211262.1">
    <property type="nucleotide sequence ID" value="NZ_AP022013.1"/>
</dbReference>
<comment type="caution">
    <text evidence="3">The sequence shown here is derived from an EMBL/GenBank/DDBJ whole genome shotgun (WGS) entry which is preliminary data.</text>
</comment>
<name>A0A9P3FWN4_AERCA</name>
<reference evidence="2 4" key="1">
    <citation type="submission" date="2021-07" db="EMBL/GenBank/DDBJ databases">
        <title>Draft genome sequence of carbapenem-resistant Aeromonas spp. in Japan.</title>
        <authorList>
            <person name="Maehana S."/>
            <person name="Suzuki M."/>
            <person name="Kitasato H."/>
        </authorList>
    </citation>
    <scope>NUCLEOTIDE SEQUENCE [LARGE SCALE GENOMIC DNA]</scope>
    <source>
        <strain evidence="2 4">KAM382</strain>
    </source>
</reference>
<proteinExistence type="predicted"/>
<evidence type="ECO:0000313" key="5">
    <source>
        <dbReference type="Proteomes" id="UP001161704"/>
    </source>
</evidence>
<organism evidence="3 5">
    <name type="scientific">Aeromonas caviae</name>
    <name type="common">Aeromonas punctata</name>
    <dbReference type="NCBI Taxonomy" id="648"/>
    <lineage>
        <taxon>Bacteria</taxon>
        <taxon>Pseudomonadati</taxon>
        <taxon>Pseudomonadota</taxon>
        <taxon>Gammaproteobacteria</taxon>
        <taxon>Aeromonadales</taxon>
        <taxon>Aeromonadaceae</taxon>
        <taxon>Aeromonas</taxon>
    </lineage>
</organism>
<dbReference type="Proteomes" id="UP000737420">
    <property type="component" value="Unassembled WGS sequence"/>
</dbReference>
<evidence type="ECO:0000313" key="2">
    <source>
        <dbReference type="EMBL" id="GJB94243.1"/>
    </source>
</evidence>
<evidence type="ECO:0000313" key="4">
    <source>
        <dbReference type="Proteomes" id="UP000737420"/>
    </source>
</evidence>
<reference evidence="3" key="2">
    <citation type="submission" date="2022-09" db="EMBL/GenBank/DDBJ databases">
        <title>Intensive care unit water sources are persistently colonized with multi-drug resistant bacteria and are the site of extensive horizontal gene transfer of antibiotic resistance genes.</title>
        <authorList>
            <person name="Diorio-Toth L."/>
        </authorList>
    </citation>
    <scope>NUCLEOTIDE SEQUENCE</scope>
    <source>
        <strain evidence="3">GD03710</strain>
    </source>
</reference>
<dbReference type="EMBL" id="BPOP01000085">
    <property type="protein sequence ID" value="GJB94243.1"/>
    <property type="molecule type" value="Genomic_DNA"/>
</dbReference>
<accession>A0A9P3FWN4</accession>
<dbReference type="EMBL" id="JAOCIZ010000143">
    <property type="protein sequence ID" value="MDH1507660.1"/>
    <property type="molecule type" value="Genomic_DNA"/>
</dbReference>
<dbReference type="Proteomes" id="UP001161704">
    <property type="component" value="Unassembled WGS sequence"/>
</dbReference>
<sequence>MTSEIRRVARWVTIAISIAREGTVQTEKRRFHLTRQSWEMARPAFVVLCHPAAMQPDGKTQKLRPHPVEWVGESLHGSGDG</sequence>
<protein>
    <submittedName>
        <fullName evidence="3">Uncharacterized protein</fullName>
    </submittedName>
</protein>
<evidence type="ECO:0000256" key="1">
    <source>
        <dbReference type="SAM" id="MobiDB-lite"/>
    </source>
</evidence>
<evidence type="ECO:0000313" key="3">
    <source>
        <dbReference type="EMBL" id="MDH1507660.1"/>
    </source>
</evidence>
<feature type="region of interest" description="Disordered" evidence="1">
    <location>
        <begin position="56"/>
        <end position="81"/>
    </location>
</feature>
<gene>
    <name evidence="2" type="ORF">KAM382_43040</name>
    <name evidence="3" type="ORF">N5I20_21690</name>
</gene>